<dbReference type="OrthoDB" id="5458492at2"/>
<gene>
    <name evidence="1" type="ORF">SAMN05192586_101118</name>
</gene>
<protein>
    <submittedName>
        <fullName evidence="1">Uncharacterized protein</fullName>
    </submittedName>
</protein>
<dbReference type="EMBL" id="FNBX01000001">
    <property type="protein sequence ID" value="SDF06580.1"/>
    <property type="molecule type" value="Genomic_DNA"/>
</dbReference>
<keyword evidence="2" id="KW-1185">Reference proteome</keyword>
<dbReference type="Proteomes" id="UP000199355">
    <property type="component" value="Unassembled WGS sequence"/>
</dbReference>
<proteinExistence type="predicted"/>
<dbReference type="STRING" id="571438.SAMN05192586_101118"/>
<evidence type="ECO:0000313" key="1">
    <source>
        <dbReference type="EMBL" id="SDF06580.1"/>
    </source>
</evidence>
<reference evidence="2" key="1">
    <citation type="submission" date="2016-10" db="EMBL/GenBank/DDBJ databases">
        <authorList>
            <person name="Varghese N."/>
            <person name="Submissions S."/>
        </authorList>
    </citation>
    <scope>NUCLEOTIDE SEQUENCE [LARGE SCALE GENOMIC DNA]</scope>
    <source>
        <strain evidence="2">KHC7</strain>
    </source>
</reference>
<dbReference type="AlphaFoldDB" id="A0A1G7I1F5"/>
<dbReference type="RefSeq" id="WP_092152387.1">
    <property type="nucleotide sequence ID" value="NZ_FNBX01000001.1"/>
</dbReference>
<sequence length="133" mass="13906">MLALLFSQAATKDGMGGNVRALLLSESRAFIHNGIASGAFAGRALTGAAAQGLLAPLFADASTGRKEIREVGQARRDGQGWLVPFVLRDGGNGQSYPVLGRVTQGDAGLRLTGIDNMEALIQRLAVESRAVQE</sequence>
<name>A0A1G7I1F5_9BACT</name>
<organism evidence="1 2">
    <name type="scientific">Desulfovibrio legallii</name>
    <dbReference type="NCBI Taxonomy" id="571438"/>
    <lineage>
        <taxon>Bacteria</taxon>
        <taxon>Pseudomonadati</taxon>
        <taxon>Thermodesulfobacteriota</taxon>
        <taxon>Desulfovibrionia</taxon>
        <taxon>Desulfovibrionales</taxon>
        <taxon>Desulfovibrionaceae</taxon>
        <taxon>Desulfovibrio</taxon>
    </lineage>
</organism>
<evidence type="ECO:0000313" key="2">
    <source>
        <dbReference type="Proteomes" id="UP000199355"/>
    </source>
</evidence>
<accession>A0A1G7I1F5</accession>